<proteinExistence type="inferred from homology"/>
<evidence type="ECO:0008006" key="6">
    <source>
        <dbReference type="Google" id="ProtNLM"/>
    </source>
</evidence>
<dbReference type="PANTHER" id="PTHR39183">
    <property type="entry name" value="SPORE COAT PROTEIN F-LIKE PROTEIN YHCQ"/>
    <property type="match status" value="1"/>
</dbReference>
<keyword evidence="1" id="KW-0749">Sporulation</keyword>
<comment type="subcellular location">
    <subcellularLocation>
        <location evidence="2">Spore coat</location>
    </subcellularLocation>
</comment>
<dbReference type="InterPro" id="IPR012347">
    <property type="entry name" value="Ferritin-like"/>
</dbReference>
<organism evidence="4 5">
    <name type="scientific">Caldibacillus thermoamylovorans</name>
    <dbReference type="NCBI Taxonomy" id="35841"/>
    <lineage>
        <taxon>Bacteria</taxon>
        <taxon>Bacillati</taxon>
        <taxon>Bacillota</taxon>
        <taxon>Bacilli</taxon>
        <taxon>Bacillales</taxon>
        <taxon>Bacillaceae</taxon>
        <taxon>Caldibacillus</taxon>
    </lineage>
</organism>
<dbReference type="RefSeq" id="WP_034767528.1">
    <property type="nucleotide sequence ID" value="NZ_CCRF01000012.1"/>
</dbReference>
<reference evidence="4 5" key="1">
    <citation type="submission" date="2014-07" db="EMBL/GenBank/DDBJ databases">
        <authorList>
            <person name="Wibberg Daniel"/>
        </authorList>
    </citation>
    <scope>NUCLEOTIDE SEQUENCE [LARGE SCALE GENOMIC DNA]</scope>
</reference>
<evidence type="ECO:0000256" key="3">
    <source>
        <dbReference type="ARBA" id="ARBA00024344"/>
    </source>
</evidence>
<accession>A0A090KNI7</accession>
<name>A0A090KNI7_9BACI</name>
<evidence type="ECO:0000313" key="5">
    <source>
        <dbReference type="Proteomes" id="UP000040576"/>
    </source>
</evidence>
<dbReference type="EMBL" id="CCRF01000012">
    <property type="protein sequence ID" value="CEE00244.1"/>
    <property type="molecule type" value="Genomic_DNA"/>
</dbReference>
<dbReference type="InterPro" id="IPR012851">
    <property type="entry name" value="Spore_coat_CotF-like"/>
</dbReference>
<dbReference type="PANTHER" id="PTHR39183:SF1">
    <property type="entry name" value="SPORE COAT PROTEIN F-LIKE PROTEIN YHCQ"/>
    <property type="match status" value="1"/>
</dbReference>
<comment type="similarity">
    <text evidence="3">Belongs to the CotF family.</text>
</comment>
<dbReference type="Proteomes" id="UP000040576">
    <property type="component" value="Unassembled WGS sequence"/>
</dbReference>
<gene>
    <name evidence="4" type="ORF">BT1A1_0383</name>
</gene>
<keyword evidence="5" id="KW-1185">Reference proteome</keyword>
<evidence type="ECO:0000256" key="1">
    <source>
        <dbReference type="ARBA" id="ARBA00022969"/>
    </source>
</evidence>
<dbReference type="Gene3D" id="1.20.1260.10">
    <property type="match status" value="1"/>
</dbReference>
<evidence type="ECO:0000256" key="2">
    <source>
        <dbReference type="ARBA" id="ARBA00024325"/>
    </source>
</evidence>
<dbReference type="Pfam" id="PF07875">
    <property type="entry name" value="Coat_F"/>
    <property type="match status" value="1"/>
</dbReference>
<dbReference type="GeneID" id="92959546"/>
<sequence>MLQDYLDPINAVGMPDQMDSAIAMEFLTTVKTGVRNYAIAITETANPELRKKLKEQLKEGIQLHSELYQLMMEKEWFYPYDLSKQFEIDLRASELAVKIAELDLFPKDTDRLGNFATPYN</sequence>
<dbReference type="GO" id="GO:0030435">
    <property type="term" value="P:sporulation resulting in formation of a cellular spore"/>
    <property type="evidence" value="ECO:0007669"/>
    <property type="project" value="UniProtKB-KW"/>
</dbReference>
<dbReference type="AlphaFoldDB" id="A0A090KNI7"/>
<evidence type="ECO:0000313" key="4">
    <source>
        <dbReference type="EMBL" id="CEE00244.1"/>
    </source>
</evidence>
<protein>
    <recommendedName>
        <fullName evidence="6">Spore coat protein</fullName>
    </recommendedName>
</protein>